<protein>
    <submittedName>
        <fullName evidence="1">Uncharacterized protein</fullName>
    </submittedName>
</protein>
<dbReference type="Proteomes" id="UP000241690">
    <property type="component" value="Unassembled WGS sequence"/>
</dbReference>
<dbReference type="EMBL" id="KZ679680">
    <property type="protein sequence ID" value="PTB54975.1"/>
    <property type="molecule type" value="Genomic_DNA"/>
</dbReference>
<accession>A0A2T4AD08</accession>
<evidence type="ECO:0000313" key="2">
    <source>
        <dbReference type="Proteomes" id="UP000241690"/>
    </source>
</evidence>
<dbReference type="PROSITE" id="PS51257">
    <property type="entry name" value="PROKAR_LIPOPROTEIN"/>
    <property type="match status" value="1"/>
</dbReference>
<dbReference type="RefSeq" id="XP_024774652.1">
    <property type="nucleotide sequence ID" value="XM_024915133.1"/>
</dbReference>
<sequence length="92" mass="10121">MGKIHVGVFAHVSGSCVHQRAMCPRSGDMEYQLNNTPNRRQLLLLIAERAEAEPHQAESFYLGALKMPDPSQKVTQSGSYSCSCSAQCLPVR</sequence>
<name>A0A2T4AD08_TRIHA</name>
<evidence type="ECO:0000313" key="1">
    <source>
        <dbReference type="EMBL" id="PTB54975.1"/>
    </source>
</evidence>
<proteinExistence type="predicted"/>
<reference evidence="1 2" key="1">
    <citation type="submission" date="2016-07" db="EMBL/GenBank/DDBJ databases">
        <title>Multiple horizontal gene transfer events from other fungi enriched the ability of initially mycotrophic Trichoderma (Ascomycota) to feed on dead plant biomass.</title>
        <authorList>
            <consortium name="DOE Joint Genome Institute"/>
            <person name="Aerts A."/>
            <person name="Atanasova L."/>
            <person name="Chenthamara K."/>
            <person name="Zhang J."/>
            <person name="Grujic M."/>
            <person name="Henrissat B."/>
            <person name="Kuo A."/>
            <person name="Salamov A."/>
            <person name="Lipzen A."/>
            <person name="Labutti K."/>
            <person name="Barry K."/>
            <person name="Miao Y."/>
            <person name="Rahimi M.J."/>
            <person name="Shen Q."/>
            <person name="Grigoriev I.V."/>
            <person name="Kubicek C.P."/>
            <person name="Druzhinina I.S."/>
        </authorList>
    </citation>
    <scope>NUCLEOTIDE SEQUENCE [LARGE SCALE GENOMIC DNA]</scope>
    <source>
        <strain evidence="1 2">CBS 226.95</strain>
    </source>
</reference>
<keyword evidence="2" id="KW-1185">Reference proteome</keyword>
<organism evidence="1 2">
    <name type="scientific">Trichoderma harzianum CBS 226.95</name>
    <dbReference type="NCBI Taxonomy" id="983964"/>
    <lineage>
        <taxon>Eukaryota</taxon>
        <taxon>Fungi</taxon>
        <taxon>Dikarya</taxon>
        <taxon>Ascomycota</taxon>
        <taxon>Pezizomycotina</taxon>
        <taxon>Sordariomycetes</taxon>
        <taxon>Hypocreomycetidae</taxon>
        <taxon>Hypocreales</taxon>
        <taxon>Hypocreaceae</taxon>
        <taxon>Trichoderma</taxon>
    </lineage>
</organism>
<dbReference type="GeneID" id="36623699"/>
<gene>
    <name evidence="1" type="ORF">M431DRAFT_434470</name>
</gene>
<dbReference type="AlphaFoldDB" id="A0A2T4AD08"/>